<reference evidence="2 3" key="1">
    <citation type="submission" date="2024-01" db="EMBL/GenBank/DDBJ databases">
        <title>The genome of the rayed Mediterranean limpet Patella caerulea (Linnaeus, 1758).</title>
        <authorList>
            <person name="Anh-Thu Weber A."/>
            <person name="Halstead-Nussloch G."/>
        </authorList>
    </citation>
    <scope>NUCLEOTIDE SEQUENCE [LARGE SCALE GENOMIC DNA]</scope>
    <source>
        <strain evidence="2">AATW-2023a</strain>
        <tissue evidence="2">Whole specimen</tissue>
    </source>
</reference>
<keyword evidence="3" id="KW-1185">Reference proteome</keyword>
<name>A0AAN8QB18_PATCE</name>
<accession>A0AAN8QB18</accession>
<evidence type="ECO:0000313" key="2">
    <source>
        <dbReference type="EMBL" id="KAK6187095.1"/>
    </source>
</evidence>
<evidence type="ECO:0000313" key="3">
    <source>
        <dbReference type="Proteomes" id="UP001347796"/>
    </source>
</evidence>
<dbReference type="PANTHER" id="PTHR34239">
    <property type="entry name" value="APPLE DOMAIN-CONTAINING PROTEIN"/>
    <property type="match status" value="1"/>
</dbReference>
<dbReference type="PANTHER" id="PTHR34239:SF2">
    <property type="entry name" value="TRANSPOSABLE ELEMENT P TRANSPOSASE_THAP9 CONSERVED DOMAIN-CONTAINING PROTEIN"/>
    <property type="match status" value="1"/>
</dbReference>
<comment type="caution">
    <text evidence="2">The sequence shown here is derived from an EMBL/GenBank/DDBJ whole genome shotgun (WGS) entry which is preliminary data.</text>
</comment>
<proteinExistence type="predicted"/>
<organism evidence="2 3">
    <name type="scientific">Patella caerulea</name>
    <name type="common">Rayed Mediterranean limpet</name>
    <dbReference type="NCBI Taxonomy" id="87958"/>
    <lineage>
        <taxon>Eukaryota</taxon>
        <taxon>Metazoa</taxon>
        <taxon>Spiralia</taxon>
        <taxon>Lophotrochozoa</taxon>
        <taxon>Mollusca</taxon>
        <taxon>Gastropoda</taxon>
        <taxon>Patellogastropoda</taxon>
        <taxon>Patelloidea</taxon>
        <taxon>Patellidae</taxon>
        <taxon>Patella</taxon>
    </lineage>
</organism>
<protein>
    <submittedName>
        <fullName evidence="2">Uncharacterized protein</fullName>
    </submittedName>
</protein>
<sequence>MTFPSSRNPAKRTPAVTITSQTCPDSEDENAFLRAMFNKQNCQNNMFDSFFDNDHEKFEDTGNTESKVNEKLAQFVNKRFDTKIVFSKLKVNAEKYPTPRNCDHVWVSRVNPSIWDNMGKYPKGADIRLTNVQKLIVEANAAIIESI</sequence>
<dbReference type="EMBL" id="JAZGQO010000004">
    <property type="protein sequence ID" value="KAK6187095.1"/>
    <property type="molecule type" value="Genomic_DNA"/>
</dbReference>
<dbReference type="AlphaFoldDB" id="A0AAN8QB18"/>
<gene>
    <name evidence="2" type="ORF">SNE40_005193</name>
</gene>
<feature type="region of interest" description="Disordered" evidence="1">
    <location>
        <begin position="1"/>
        <end position="23"/>
    </location>
</feature>
<evidence type="ECO:0000256" key="1">
    <source>
        <dbReference type="SAM" id="MobiDB-lite"/>
    </source>
</evidence>
<dbReference type="Proteomes" id="UP001347796">
    <property type="component" value="Unassembled WGS sequence"/>
</dbReference>